<dbReference type="InParanoid" id="A0A804J626"/>
<protein>
    <submittedName>
        <fullName evidence="1">Uncharacterized protein</fullName>
    </submittedName>
</protein>
<evidence type="ECO:0000313" key="2">
    <source>
        <dbReference type="Proteomes" id="UP000012960"/>
    </source>
</evidence>
<keyword evidence="2" id="KW-1185">Reference proteome</keyword>
<organism evidence="1 2">
    <name type="scientific">Musa acuminata subsp. malaccensis</name>
    <name type="common">Wild banana</name>
    <name type="synonym">Musa malaccensis</name>
    <dbReference type="NCBI Taxonomy" id="214687"/>
    <lineage>
        <taxon>Eukaryota</taxon>
        <taxon>Viridiplantae</taxon>
        <taxon>Streptophyta</taxon>
        <taxon>Embryophyta</taxon>
        <taxon>Tracheophyta</taxon>
        <taxon>Spermatophyta</taxon>
        <taxon>Magnoliopsida</taxon>
        <taxon>Liliopsida</taxon>
        <taxon>Zingiberales</taxon>
        <taxon>Musaceae</taxon>
        <taxon>Musa</taxon>
    </lineage>
</organism>
<proteinExistence type="predicted"/>
<reference evidence="1" key="1">
    <citation type="submission" date="2021-05" db="UniProtKB">
        <authorList>
            <consortium name="EnsemblPlants"/>
        </authorList>
    </citation>
    <scope>IDENTIFICATION</scope>
    <source>
        <strain evidence="1">subsp. malaccensis</strain>
    </source>
</reference>
<accession>A0A804J626</accession>
<sequence>MTIINKQLGWNPKTSLWDLLDSTLTYQRRTYAEAIRRAMAKPVASS</sequence>
<dbReference type="AlphaFoldDB" id="A0A804J626"/>
<dbReference type="Proteomes" id="UP000012960">
    <property type="component" value="Unplaced"/>
</dbReference>
<evidence type="ECO:0000313" key="1">
    <source>
        <dbReference type="EnsemblPlants" id="Ma05_p18880.1"/>
    </source>
</evidence>
<dbReference type="EnsemblPlants" id="Ma05_t18880.1">
    <property type="protein sequence ID" value="Ma05_p18880.1"/>
    <property type="gene ID" value="Ma05_g18880"/>
</dbReference>
<dbReference type="Gramene" id="Ma05_t18880.1">
    <property type="protein sequence ID" value="Ma05_p18880.1"/>
    <property type="gene ID" value="Ma05_g18880"/>
</dbReference>
<name>A0A804J626_MUSAM</name>